<evidence type="ECO:0008006" key="4">
    <source>
        <dbReference type="Google" id="ProtNLM"/>
    </source>
</evidence>
<feature type="transmembrane region" description="Helical" evidence="1">
    <location>
        <begin position="121"/>
        <end position="145"/>
    </location>
</feature>
<feature type="transmembrane region" description="Helical" evidence="1">
    <location>
        <begin position="151"/>
        <end position="179"/>
    </location>
</feature>
<keyword evidence="3" id="KW-1185">Reference proteome</keyword>
<reference evidence="3" key="1">
    <citation type="submission" date="2018-05" db="EMBL/GenBank/DDBJ databases">
        <authorList>
            <person name="Li X."/>
        </authorList>
    </citation>
    <scope>NUCLEOTIDE SEQUENCE [LARGE SCALE GENOMIC DNA]</scope>
    <source>
        <strain evidence="3">LX32</strain>
    </source>
</reference>
<keyword evidence="1" id="KW-1133">Transmembrane helix</keyword>
<evidence type="ECO:0000313" key="3">
    <source>
        <dbReference type="Proteomes" id="UP000249254"/>
    </source>
</evidence>
<dbReference type="OrthoDB" id="7617808at2"/>
<feature type="transmembrane region" description="Helical" evidence="1">
    <location>
        <begin position="200"/>
        <end position="229"/>
    </location>
</feature>
<evidence type="ECO:0000313" key="2">
    <source>
        <dbReference type="EMBL" id="RAK55719.1"/>
    </source>
</evidence>
<gene>
    <name evidence="2" type="ORF">DJ017_14975</name>
</gene>
<dbReference type="RefSeq" id="WP_111529467.1">
    <property type="nucleotide sequence ID" value="NZ_JBHRSG010000003.1"/>
</dbReference>
<protein>
    <recommendedName>
        <fullName evidence="4">Glycerophosphoryl diester phosphodiesterase membrane domain-containing protein</fullName>
    </recommendedName>
</protein>
<feature type="transmembrane region" description="Helical" evidence="1">
    <location>
        <begin position="241"/>
        <end position="259"/>
    </location>
</feature>
<comment type="caution">
    <text evidence="2">The sequence shown here is derived from an EMBL/GenBank/DDBJ whole genome shotgun (WGS) entry which is preliminary data.</text>
</comment>
<feature type="transmembrane region" description="Helical" evidence="1">
    <location>
        <begin position="77"/>
        <end position="100"/>
    </location>
</feature>
<sequence length="294" mass="31578">MSRFSPSDAALEGFRLTRERPGTVLAWGVVYAIGITLIGQLMLAALDPQLMHLVGKRDLAPDDIEQISTMLAKSWPAFLLVLAPVMALTATFQAGIYRLVLRPQEKGFLHLRFGADELKLAAVNVLMVVIGLICLFVEFIALNLAGQGGGVFALIGAAAILAFTIWVGVRLSLVTPYTFAEHKIDLKGAWALTRGHFWRLLGMLVLAVIFYIMVWLLISIVAAALVALAGGAEAIADIRHLGPAALISFLLYLALELILQVVQVVMISSPLAVAYQQLHVDPPAAPAPAEPLSA</sequence>
<dbReference type="AlphaFoldDB" id="A0A328AMB6"/>
<dbReference type="Proteomes" id="UP000249254">
    <property type="component" value="Unassembled WGS sequence"/>
</dbReference>
<dbReference type="EMBL" id="QFYQ01000001">
    <property type="protein sequence ID" value="RAK55719.1"/>
    <property type="molecule type" value="Genomic_DNA"/>
</dbReference>
<evidence type="ECO:0000256" key="1">
    <source>
        <dbReference type="SAM" id="Phobius"/>
    </source>
</evidence>
<keyword evidence="1" id="KW-0472">Membrane</keyword>
<accession>A0A328AMB6</accession>
<feature type="transmembrane region" description="Helical" evidence="1">
    <location>
        <begin position="24"/>
        <end position="46"/>
    </location>
</feature>
<organism evidence="2 3">
    <name type="scientific">Phenylobacterium soli</name>
    <dbReference type="NCBI Taxonomy" id="2170551"/>
    <lineage>
        <taxon>Bacteria</taxon>
        <taxon>Pseudomonadati</taxon>
        <taxon>Pseudomonadota</taxon>
        <taxon>Alphaproteobacteria</taxon>
        <taxon>Caulobacterales</taxon>
        <taxon>Caulobacteraceae</taxon>
        <taxon>Phenylobacterium</taxon>
    </lineage>
</organism>
<name>A0A328AMB6_9CAUL</name>
<proteinExistence type="predicted"/>
<keyword evidence="1" id="KW-0812">Transmembrane</keyword>